<dbReference type="KEGG" id="sflv:IC614_05470"/>
<dbReference type="RefSeq" id="WP_200972886.1">
    <property type="nucleotide sequence ID" value="NZ_CP065592.1"/>
</dbReference>
<feature type="chain" id="PRO_5032996399" evidence="1">
    <location>
        <begin position="21"/>
        <end position="209"/>
    </location>
</feature>
<dbReference type="AlphaFoldDB" id="A0A7T2GLF1"/>
<evidence type="ECO:0000313" key="3">
    <source>
        <dbReference type="Proteomes" id="UP000594873"/>
    </source>
</evidence>
<proteinExistence type="predicted"/>
<evidence type="ECO:0000313" key="2">
    <source>
        <dbReference type="EMBL" id="QPQ56026.1"/>
    </source>
</evidence>
<dbReference type="InterPro" id="IPR011473">
    <property type="entry name" value="DUF1579"/>
</dbReference>
<organism evidence="2 3">
    <name type="scientific">Allosphingosinicella flava</name>
    <dbReference type="NCBI Taxonomy" id="2771430"/>
    <lineage>
        <taxon>Bacteria</taxon>
        <taxon>Pseudomonadati</taxon>
        <taxon>Pseudomonadota</taxon>
        <taxon>Alphaproteobacteria</taxon>
        <taxon>Sphingomonadales</taxon>
        <taxon>Sphingomonadaceae</taxon>
        <taxon>Allosphingosinicella</taxon>
    </lineage>
</organism>
<protein>
    <submittedName>
        <fullName evidence="2">DUF1579 family protein</fullName>
    </submittedName>
</protein>
<dbReference type="Pfam" id="PF07617">
    <property type="entry name" value="DUF1579"/>
    <property type="match status" value="1"/>
</dbReference>
<dbReference type="Proteomes" id="UP000594873">
    <property type="component" value="Chromosome"/>
</dbReference>
<name>A0A7T2GLF1_9SPHN</name>
<sequence length="209" mass="23762">MMRTYLLAATALIFAAQANAAVQEAAKPAQAAAAPVKPKINQGQIKYNSIFPVNTPDSVLEPMLAEVGTWDADIELYVGDPANQPIRKKGVQTNRMVSSGRYMLNEMKYLDGTYEGTGLWGWDAFTNRYTGVWMDGSHYLVRHDIGYYNPDNHTFRWESDTMQPDGVTTRFRITQQFMGDKRTFQMDTMDAKTGEFRKLIFMTFTKRKA</sequence>
<keyword evidence="1" id="KW-0732">Signal</keyword>
<keyword evidence="3" id="KW-1185">Reference proteome</keyword>
<evidence type="ECO:0000256" key="1">
    <source>
        <dbReference type="SAM" id="SignalP"/>
    </source>
</evidence>
<reference evidence="2 3" key="1">
    <citation type="submission" date="2020-11" db="EMBL/GenBank/DDBJ databases">
        <title>Genome seq and assembly of Sphingosinicella sp.</title>
        <authorList>
            <person name="Chhetri G."/>
        </authorList>
    </citation>
    <scope>NUCLEOTIDE SEQUENCE [LARGE SCALE GENOMIC DNA]</scope>
    <source>
        <strain evidence="2 3">UDD2</strain>
    </source>
</reference>
<feature type="signal peptide" evidence="1">
    <location>
        <begin position="1"/>
        <end position="20"/>
    </location>
</feature>
<accession>A0A7T2GLF1</accession>
<gene>
    <name evidence="2" type="ORF">IC614_05470</name>
</gene>
<dbReference type="EMBL" id="CP065592">
    <property type="protein sequence ID" value="QPQ56026.1"/>
    <property type="molecule type" value="Genomic_DNA"/>
</dbReference>